<keyword evidence="3" id="KW-1185">Reference proteome</keyword>
<evidence type="ECO:0000313" key="2">
    <source>
        <dbReference type="EMBL" id="KAG5610436.1"/>
    </source>
</evidence>
<evidence type="ECO:0000256" key="1">
    <source>
        <dbReference type="SAM" id="Phobius"/>
    </source>
</evidence>
<comment type="caution">
    <text evidence="2">The sequence shown here is derived from an EMBL/GenBank/DDBJ whole genome shotgun (WGS) entry which is preliminary data.</text>
</comment>
<accession>A0A9J5ZG29</accession>
<keyword evidence="1" id="KW-0812">Transmembrane</keyword>
<organism evidence="2 3">
    <name type="scientific">Solanum commersonii</name>
    <name type="common">Commerson's wild potato</name>
    <name type="synonym">Commerson's nightshade</name>
    <dbReference type="NCBI Taxonomy" id="4109"/>
    <lineage>
        <taxon>Eukaryota</taxon>
        <taxon>Viridiplantae</taxon>
        <taxon>Streptophyta</taxon>
        <taxon>Embryophyta</taxon>
        <taxon>Tracheophyta</taxon>
        <taxon>Spermatophyta</taxon>
        <taxon>Magnoliopsida</taxon>
        <taxon>eudicotyledons</taxon>
        <taxon>Gunneridae</taxon>
        <taxon>Pentapetalae</taxon>
        <taxon>asterids</taxon>
        <taxon>lamiids</taxon>
        <taxon>Solanales</taxon>
        <taxon>Solanaceae</taxon>
        <taxon>Solanoideae</taxon>
        <taxon>Solaneae</taxon>
        <taxon>Solanum</taxon>
    </lineage>
</organism>
<keyword evidence="1" id="KW-0472">Membrane</keyword>
<dbReference type="PANTHER" id="PTHR46238:SF8">
    <property type="entry name" value="ENDONUCLEASE_EXONUCLEASE_PHOSPHATASE DOMAIN-CONTAINING PROTEIN"/>
    <property type="match status" value="1"/>
</dbReference>
<feature type="transmembrane region" description="Helical" evidence="1">
    <location>
        <begin position="182"/>
        <end position="202"/>
    </location>
</feature>
<dbReference type="Proteomes" id="UP000824120">
    <property type="component" value="Chromosome 4"/>
</dbReference>
<keyword evidence="1" id="KW-1133">Transmembrane helix</keyword>
<name>A0A9J5ZG29_SOLCO</name>
<dbReference type="EMBL" id="JACXVP010000004">
    <property type="protein sequence ID" value="KAG5610436.1"/>
    <property type="molecule type" value="Genomic_DNA"/>
</dbReference>
<evidence type="ECO:0000313" key="3">
    <source>
        <dbReference type="Proteomes" id="UP000824120"/>
    </source>
</evidence>
<gene>
    <name evidence="2" type="ORF">H5410_021717</name>
</gene>
<protein>
    <submittedName>
        <fullName evidence="2">Uncharacterized protein</fullName>
    </submittedName>
</protein>
<dbReference type="PANTHER" id="PTHR46238">
    <property type="entry name" value="REVERSE TRANSCRIPTASE DOMAIN-CONTAINING PROTEIN"/>
    <property type="match status" value="1"/>
</dbReference>
<dbReference type="AlphaFoldDB" id="A0A9J5ZG29"/>
<proteinExistence type="predicted"/>
<dbReference type="OrthoDB" id="1283502at2759"/>
<reference evidence="2 3" key="1">
    <citation type="submission" date="2020-09" db="EMBL/GenBank/DDBJ databases">
        <title>De no assembly of potato wild relative species, Solanum commersonii.</title>
        <authorList>
            <person name="Cho K."/>
        </authorList>
    </citation>
    <scope>NUCLEOTIDE SEQUENCE [LARGE SCALE GENOMIC DNA]</scope>
    <source>
        <strain evidence="2">LZ3.2</strain>
        <tissue evidence="2">Leaf</tissue>
    </source>
</reference>
<sequence length="214" mass="24533">MAKFPHLEWLECCDTTRLLLSETFLPFLPSISVTGSESGEACPLLPLDFCCASSDQCQGLLALIPIDTITENYREIPGEDINNKVGVASVVDKMREGKLRWFGYVKRRYADALVRSYERLDIVELMRDKGRLKKYWEKVIRQNVTHLQLTKDMTLDRRTRLMENFLEIAIDNTKKDIKICGVLGAIIVRSLVFILLSGMILLRPSLNDEEHQVL</sequence>